<accession>A0A0F9F0Q3</accession>
<sequence length="67" mass="7295">MARVMVKAGQVGLLVGVMMMCWGILAAILWGTDEWLRAVGFLGALIAMVGLLVNGFSIFFPGRPRER</sequence>
<keyword evidence="1" id="KW-0472">Membrane</keyword>
<feature type="transmembrane region" description="Helical" evidence="1">
    <location>
        <begin position="12"/>
        <end position="32"/>
    </location>
</feature>
<proteinExistence type="predicted"/>
<evidence type="ECO:0000313" key="2">
    <source>
        <dbReference type="EMBL" id="KKL44677.1"/>
    </source>
</evidence>
<evidence type="ECO:0008006" key="3">
    <source>
        <dbReference type="Google" id="ProtNLM"/>
    </source>
</evidence>
<name>A0A0F9F0Q3_9ZZZZ</name>
<comment type="caution">
    <text evidence="2">The sequence shown here is derived from an EMBL/GenBank/DDBJ whole genome shotgun (WGS) entry which is preliminary data.</text>
</comment>
<organism evidence="2">
    <name type="scientific">marine sediment metagenome</name>
    <dbReference type="NCBI Taxonomy" id="412755"/>
    <lineage>
        <taxon>unclassified sequences</taxon>
        <taxon>metagenomes</taxon>
        <taxon>ecological metagenomes</taxon>
    </lineage>
</organism>
<gene>
    <name evidence="2" type="ORF">LCGC14_2363300</name>
</gene>
<keyword evidence="1" id="KW-1133">Transmembrane helix</keyword>
<evidence type="ECO:0000256" key="1">
    <source>
        <dbReference type="SAM" id="Phobius"/>
    </source>
</evidence>
<protein>
    <recommendedName>
        <fullName evidence="3">Major facilitator superfamily (MFS) profile domain-containing protein</fullName>
    </recommendedName>
</protein>
<reference evidence="2" key="1">
    <citation type="journal article" date="2015" name="Nature">
        <title>Complex archaea that bridge the gap between prokaryotes and eukaryotes.</title>
        <authorList>
            <person name="Spang A."/>
            <person name="Saw J.H."/>
            <person name="Jorgensen S.L."/>
            <person name="Zaremba-Niedzwiedzka K."/>
            <person name="Martijn J."/>
            <person name="Lind A.E."/>
            <person name="van Eijk R."/>
            <person name="Schleper C."/>
            <person name="Guy L."/>
            <person name="Ettema T.J."/>
        </authorList>
    </citation>
    <scope>NUCLEOTIDE SEQUENCE</scope>
</reference>
<dbReference type="EMBL" id="LAZR01034673">
    <property type="protein sequence ID" value="KKL44677.1"/>
    <property type="molecule type" value="Genomic_DNA"/>
</dbReference>
<keyword evidence="1" id="KW-0812">Transmembrane</keyword>
<feature type="transmembrane region" description="Helical" evidence="1">
    <location>
        <begin position="38"/>
        <end position="60"/>
    </location>
</feature>
<dbReference type="AlphaFoldDB" id="A0A0F9F0Q3"/>